<dbReference type="KEGG" id="bpsi:IX83_00260"/>
<protein>
    <submittedName>
        <fullName evidence="1">Uncharacterized protein</fullName>
    </submittedName>
</protein>
<dbReference type="Proteomes" id="UP000028945">
    <property type="component" value="Chromosome"/>
</dbReference>
<keyword evidence="2" id="KW-1185">Reference proteome</keyword>
<dbReference type="HOGENOM" id="CLU_1773751_0_0_4"/>
<gene>
    <name evidence="1" type="ORF">IX83_00260</name>
</gene>
<sequence length="146" mass="17096">MKPITLNVQQDVLMIKAESLNLRLDLKPLYYHLKQPSASFFEIETLIYEIEEFLETHMTELKHVHANTLLNQSAEGLNLFKTVMDVDNLKQLTREQVEQAFNNVAMSIEHPHDQFVPLLRHHLSVVLLVFIREIMHHLGLDQLVFD</sequence>
<evidence type="ECO:0000313" key="1">
    <source>
        <dbReference type="EMBL" id="AIL31964.1"/>
    </source>
</evidence>
<proteinExistence type="predicted"/>
<name>A0A077DBC5_9BURK</name>
<organism evidence="1 2">
    <name type="scientific">Basilea psittacipulmonis DSM 24701</name>
    <dbReference type="NCBI Taxonomy" id="1072685"/>
    <lineage>
        <taxon>Bacteria</taxon>
        <taxon>Pseudomonadati</taxon>
        <taxon>Pseudomonadota</taxon>
        <taxon>Betaproteobacteria</taxon>
        <taxon>Burkholderiales</taxon>
        <taxon>Alcaligenaceae</taxon>
        <taxon>Basilea</taxon>
    </lineage>
</organism>
<dbReference type="EMBL" id="CP009238">
    <property type="protein sequence ID" value="AIL31964.1"/>
    <property type="molecule type" value="Genomic_DNA"/>
</dbReference>
<dbReference type="RefSeq" id="WP_038497798.1">
    <property type="nucleotide sequence ID" value="NZ_AFWK01000110.1"/>
</dbReference>
<reference evidence="1 2" key="1">
    <citation type="journal article" date="2014" name="BMC Genomics">
        <title>A genomic perspective on a new bacterial genus and species from the Alcaligenaceae family, Basilea psittacipulmonis.</title>
        <authorList>
            <person name="Whiteson K.L."/>
            <person name="Hernandez D."/>
            <person name="Lazarevic V."/>
            <person name="Gaia N."/>
            <person name="Farinelli L."/>
            <person name="Francois P."/>
            <person name="Pilo P."/>
            <person name="Frey J."/>
            <person name="Schrenzel J."/>
        </authorList>
    </citation>
    <scope>NUCLEOTIDE SEQUENCE [LARGE SCALE GENOMIC DNA]</scope>
    <source>
        <strain evidence="1 2">DSM 24701</strain>
    </source>
</reference>
<accession>A0A077DBC5</accession>
<dbReference type="AlphaFoldDB" id="A0A077DBC5"/>
<evidence type="ECO:0000313" key="2">
    <source>
        <dbReference type="Proteomes" id="UP000028945"/>
    </source>
</evidence>